<protein>
    <recommendedName>
        <fullName evidence="1">DAC domain-containing protein</fullName>
    </recommendedName>
</protein>
<dbReference type="PROSITE" id="PS51794">
    <property type="entry name" value="DAC"/>
    <property type="match status" value="1"/>
</dbReference>
<dbReference type="InterPro" id="IPR036888">
    <property type="entry name" value="DNA_integrity_DisA_N_sf"/>
</dbReference>
<evidence type="ECO:0000259" key="1">
    <source>
        <dbReference type="PROSITE" id="PS51794"/>
    </source>
</evidence>
<dbReference type="Gene3D" id="3.40.1700.10">
    <property type="entry name" value="DNA integrity scanning protein, DisA, N-terminal domain"/>
    <property type="match status" value="1"/>
</dbReference>
<dbReference type="InterPro" id="IPR003390">
    <property type="entry name" value="DNA_integrity_scan_DisA_N"/>
</dbReference>
<proteinExistence type="predicted"/>
<dbReference type="Pfam" id="PF21752">
    <property type="entry name" value="DACNG"/>
    <property type="match status" value="1"/>
</dbReference>
<dbReference type="SUPFAM" id="SSF143597">
    <property type="entry name" value="YojJ-like"/>
    <property type="match status" value="1"/>
</dbReference>
<name>A0A9X0HII7_SOLP1</name>
<dbReference type="Pfam" id="PF02457">
    <property type="entry name" value="DAC"/>
    <property type="match status" value="1"/>
</dbReference>
<dbReference type="AlphaFoldDB" id="A0A9X0HII7"/>
<accession>A0A9X0HII7</accession>
<keyword evidence="3" id="KW-1185">Reference proteome</keyword>
<dbReference type="OrthoDB" id="859517at2"/>
<dbReference type="InterPro" id="IPR048555">
    <property type="entry name" value="DACNH"/>
</dbReference>
<evidence type="ECO:0000313" key="2">
    <source>
        <dbReference type="EMBL" id="KUG06525.1"/>
    </source>
</evidence>
<dbReference type="InterPro" id="IPR048554">
    <property type="entry name" value="DACNG"/>
</dbReference>
<gene>
    <name evidence="2" type="ORF">ASU33_04015</name>
</gene>
<sequence length="513" mass="56821">MFSPLTVVSPQAIIVPAALEYSIWPYQHRFQQAAQVMADGIFDDLDQDLQPEVMLLGIPNDGGPAVCLEPEQCGLPAEAFSEVMTRGQFLRRAKEASMPLAEGYTTEMMTRRFEGMGLRLAVQEVLDELEKKNSALRSFAGWPVLIGEFFVVTILRVRRKFLKAHPALQPNRFYTDGRPLASSLIEAAVRRFHEECIKSLTEPDPGAGLLLRPRDTDEVVRSAGKLLMDTPAQALGMDPAAAKLFNTLNTVSSLRYEGTAGVGQVLLARRGHPNVQEIFALTCPTPLSDYRAVRKLLQMTSNDVSLLSDGENVYALGRHVGNYDSSREDLFVISFLHHYVWEFRHGGQVIMRSSYGQPSLPQTRLSRSEFRQGLRQTFGLTDPAKVERLWDVLVEASRQQSGTLVVITTEALAEADRLKLQCTLIEPVPLTPLITRLITAIDGAVLIDPEAYCYSIGVILDGKASGRGSSTRGARYNSALRYVESSPYPCMAIVVSEDGLVDILTKDNLPERH</sequence>
<dbReference type="Proteomes" id="UP000054223">
    <property type="component" value="Unassembled WGS sequence"/>
</dbReference>
<reference evidence="2 3" key="1">
    <citation type="submission" date="2015-11" db="EMBL/GenBank/DDBJ databases">
        <title>Solirubrum puertoriconensis gen. nov. an environmental bacteria isolated in Puerto Rico.</title>
        <authorList>
            <person name="Cuebas-Irizarry M.F."/>
            <person name="Montalvo-Rodriguez R."/>
        </authorList>
    </citation>
    <scope>NUCLEOTIDE SEQUENCE [LARGE SCALE GENOMIC DNA]</scope>
    <source>
        <strain evidence="2 3">MC1A</strain>
    </source>
</reference>
<feature type="domain" description="DAC" evidence="1">
    <location>
        <begin position="367"/>
        <end position="513"/>
    </location>
</feature>
<dbReference type="Pfam" id="PF21750">
    <property type="entry name" value="DACNH"/>
    <property type="match status" value="1"/>
</dbReference>
<comment type="caution">
    <text evidence="2">The sequence shown here is derived from an EMBL/GenBank/DDBJ whole genome shotgun (WGS) entry which is preliminary data.</text>
</comment>
<evidence type="ECO:0000313" key="3">
    <source>
        <dbReference type="Proteomes" id="UP000054223"/>
    </source>
</evidence>
<organism evidence="2 3">
    <name type="scientific">Solirubrum puertoriconensis</name>
    <dbReference type="NCBI Taxonomy" id="1751427"/>
    <lineage>
        <taxon>Bacteria</taxon>
        <taxon>Pseudomonadati</taxon>
        <taxon>Bacteroidota</taxon>
        <taxon>Cytophagia</taxon>
        <taxon>Cytophagales</taxon>
    </lineage>
</organism>
<dbReference type="RefSeq" id="WP_059072221.1">
    <property type="nucleotide sequence ID" value="NZ_LNAL01000008.1"/>
</dbReference>
<dbReference type="EMBL" id="LNAL01000008">
    <property type="protein sequence ID" value="KUG06525.1"/>
    <property type="molecule type" value="Genomic_DNA"/>
</dbReference>